<dbReference type="RefSeq" id="WP_145234024.1">
    <property type="nucleotide sequence ID" value="NZ_VNFF01000002.1"/>
</dbReference>
<comment type="caution">
    <text evidence="1">The sequence shown here is derived from an EMBL/GenBank/DDBJ whole genome shotgun (WGS) entry which is preliminary data.</text>
</comment>
<evidence type="ECO:0000313" key="1">
    <source>
        <dbReference type="EMBL" id="TVU86089.1"/>
    </source>
</evidence>
<protein>
    <submittedName>
        <fullName evidence="1">Uncharacterized protein</fullName>
    </submittedName>
</protein>
<evidence type="ECO:0000313" key="2">
    <source>
        <dbReference type="Proteomes" id="UP000317938"/>
    </source>
</evidence>
<reference evidence="1 2" key="1">
    <citation type="submission" date="2019-07" db="EMBL/GenBank/DDBJ databases">
        <title>Diversity of Bacteria from Kongsfjorden, Arctic.</title>
        <authorList>
            <person name="Yu Y."/>
        </authorList>
    </citation>
    <scope>NUCLEOTIDE SEQUENCE [LARGE SCALE GENOMIC DNA]</scope>
    <source>
        <strain evidence="1 2">SM1927</strain>
    </source>
</reference>
<dbReference type="EMBL" id="VNFF01000002">
    <property type="protein sequence ID" value="TVU86089.1"/>
    <property type="molecule type" value="Genomic_DNA"/>
</dbReference>
<dbReference type="Proteomes" id="UP000317938">
    <property type="component" value="Unassembled WGS sequence"/>
</dbReference>
<gene>
    <name evidence="1" type="ORF">FQP85_03160</name>
</gene>
<name>A0ABY3FJY9_9GAMM</name>
<keyword evidence="2" id="KW-1185">Reference proteome</keyword>
<accession>A0ABY3FJY9</accession>
<organism evidence="1 2">
    <name type="scientific">Pseudoalteromonas neustonica</name>
    <dbReference type="NCBI Taxonomy" id="1840331"/>
    <lineage>
        <taxon>Bacteria</taxon>
        <taxon>Pseudomonadati</taxon>
        <taxon>Pseudomonadota</taxon>
        <taxon>Gammaproteobacteria</taxon>
        <taxon>Alteromonadales</taxon>
        <taxon>Pseudoalteromonadaceae</taxon>
        <taxon>Pseudoalteromonas</taxon>
    </lineage>
</organism>
<sequence length="100" mass="11296">MVFTKGGYCRCSLIVFNLRVFNLTDWRMMMSKLHSMTVDESLVISQRVVELVKKECKQMGIYYSNRPLLIAAYAAGAGPLSQHDLLTIDLGFDMGKDSVK</sequence>
<proteinExistence type="predicted"/>